<dbReference type="SUPFAM" id="SSF53335">
    <property type="entry name" value="S-adenosyl-L-methionine-dependent methyltransferases"/>
    <property type="match status" value="1"/>
</dbReference>
<dbReference type="Pfam" id="PF08241">
    <property type="entry name" value="Methyltransf_11"/>
    <property type="match status" value="1"/>
</dbReference>
<dbReference type="Proteomes" id="UP000001366">
    <property type="component" value="Chromosome"/>
</dbReference>
<dbReference type="RefSeq" id="WP_012676815.1">
    <property type="nucleotide sequence ID" value="NC_012440.1"/>
</dbReference>
<dbReference type="EMBL" id="CP001230">
    <property type="protein sequence ID" value="ACO04578.1"/>
    <property type="molecule type" value="Genomic_DNA"/>
</dbReference>
<dbReference type="InterPro" id="IPR029063">
    <property type="entry name" value="SAM-dependent_MTases_sf"/>
</dbReference>
<dbReference type="PaxDb" id="123214-PERMA_1768"/>
<feature type="domain" description="Methyltransferase type 11" evidence="1">
    <location>
        <begin position="41"/>
        <end position="135"/>
    </location>
</feature>
<dbReference type="CDD" id="cd02440">
    <property type="entry name" value="AdoMet_MTases"/>
    <property type="match status" value="1"/>
</dbReference>
<gene>
    <name evidence="2" type="ordered locus">PERMA_1768</name>
</gene>
<organism evidence="2 3">
    <name type="scientific">Persephonella marina (strain DSM 14350 / EX-H1)</name>
    <dbReference type="NCBI Taxonomy" id="123214"/>
    <lineage>
        <taxon>Bacteria</taxon>
        <taxon>Pseudomonadati</taxon>
        <taxon>Aquificota</taxon>
        <taxon>Aquificia</taxon>
        <taxon>Aquificales</taxon>
        <taxon>Hydrogenothermaceae</taxon>
        <taxon>Persephonella</taxon>
    </lineage>
</organism>
<dbReference type="STRING" id="123214.PERMA_1768"/>
<protein>
    <submittedName>
        <fullName evidence="2">Methyltransferase, UbiE/COQ5 family</fullName>
    </submittedName>
</protein>
<accession>C0QS87</accession>
<dbReference type="HOGENOM" id="CLU_037990_7_1_0"/>
<name>C0QS87_PERMH</name>
<dbReference type="eggNOG" id="COG2226">
    <property type="taxonomic scope" value="Bacteria"/>
</dbReference>
<dbReference type="PANTHER" id="PTHR45036">
    <property type="entry name" value="METHYLTRANSFERASE LIKE 7B"/>
    <property type="match status" value="1"/>
</dbReference>
<dbReference type="AlphaFoldDB" id="C0QS87"/>
<keyword evidence="2" id="KW-0489">Methyltransferase</keyword>
<keyword evidence="2" id="KW-0808">Transferase</keyword>
<evidence type="ECO:0000259" key="1">
    <source>
        <dbReference type="Pfam" id="PF08241"/>
    </source>
</evidence>
<sequence length="211" mass="24246">MTCRCKSRFNAVFMKNLEWYMKNVYGKHKIELFNRIGGKVLEIGAGTGINLDYYKKVKDLTVIEPSKEMLEYLKDKAVRSDIKLHIIEGVGEKLPFEDNSFDAVVSTLVLCSVKSQSKVLREIKRVLKPGGIFVFIEHVVAPEGSFTYSVQNILQPAWKWLFEGCDIKRDTASVIRRYFPDAYIKNVRFKSPFIPVNYHIVGYGIKKDHSA</sequence>
<evidence type="ECO:0000313" key="2">
    <source>
        <dbReference type="EMBL" id="ACO04578.1"/>
    </source>
</evidence>
<dbReference type="GO" id="GO:0032259">
    <property type="term" value="P:methylation"/>
    <property type="evidence" value="ECO:0007669"/>
    <property type="project" value="UniProtKB-KW"/>
</dbReference>
<dbReference type="KEGG" id="pmx:PERMA_1768"/>
<dbReference type="Gene3D" id="3.40.50.150">
    <property type="entry name" value="Vaccinia Virus protein VP39"/>
    <property type="match status" value="1"/>
</dbReference>
<dbReference type="OrthoDB" id="9772751at2"/>
<reference evidence="2 3" key="1">
    <citation type="journal article" date="2009" name="J. Bacteriol.">
        <title>Complete and draft genome sequences of six members of the Aquificales.</title>
        <authorList>
            <person name="Reysenbach A.L."/>
            <person name="Hamamura N."/>
            <person name="Podar M."/>
            <person name="Griffiths E."/>
            <person name="Ferreira S."/>
            <person name="Hochstein R."/>
            <person name="Heidelberg J."/>
            <person name="Johnson J."/>
            <person name="Mead D."/>
            <person name="Pohorille A."/>
            <person name="Sarmiento M."/>
            <person name="Schweighofer K."/>
            <person name="Seshadri R."/>
            <person name="Voytek M.A."/>
        </authorList>
    </citation>
    <scope>NUCLEOTIDE SEQUENCE [LARGE SCALE GENOMIC DNA]</scope>
    <source>
        <strain evidence="3">DSM 14350 / EX-H1</strain>
    </source>
</reference>
<dbReference type="InterPro" id="IPR052356">
    <property type="entry name" value="Thiol_S-MT"/>
</dbReference>
<evidence type="ECO:0000313" key="3">
    <source>
        <dbReference type="Proteomes" id="UP000001366"/>
    </source>
</evidence>
<keyword evidence="3" id="KW-1185">Reference proteome</keyword>
<dbReference type="GO" id="GO:0008757">
    <property type="term" value="F:S-adenosylmethionine-dependent methyltransferase activity"/>
    <property type="evidence" value="ECO:0007669"/>
    <property type="project" value="InterPro"/>
</dbReference>
<proteinExistence type="predicted"/>
<dbReference type="PANTHER" id="PTHR45036:SF1">
    <property type="entry name" value="METHYLTRANSFERASE LIKE 7A"/>
    <property type="match status" value="1"/>
</dbReference>
<dbReference type="InterPro" id="IPR013216">
    <property type="entry name" value="Methyltransf_11"/>
</dbReference>